<dbReference type="PROSITE" id="PS01008">
    <property type="entry name" value="DNAA"/>
    <property type="match status" value="1"/>
</dbReference>
<comment type="function">
    <text evidence="1">Plays an essential role in the initiation and regulation of chromosomal replication. ATP-DnaA binds to the origin of replication (oriC) to initiate formation of the DNA replication initiation complex once per cell cycle. Binds the DnaA box (a 9 base pair repeat at the origin) and separates the double-stranded (ds)DNA. Forms a right-handed helical filament on oriC DNA; dsDNA binds to the exterior of the filament while single-stranded (ss)DNA is stabiized in the filament's interior. The ATP-DnaA-oriC complex binds and stabilizes one strand of the AT-rich DNA unwinding element (DUE), permitting loading of DNA polymerase. After initiation quickly degrades to an ADP-DnaA complex that is not apt for DNA replication. Binds acidic phospholipids.</text>
</comment>
<comment type="subunit">
    <text evidence="1">Oligomerizes as a right-handed, spiral filament on DNA at oriC.</text>
</comment>
<evidence type="ECO:0000313" key="7">
    <source>
        <dbReference type="Proteomes" id="UP000788426"/>
    </source>
</evidence>
<comment type="similarity">
    <text evidence="1">Belongs to the DnaA family.</text>
</comment>
<dbReference type="Pfam" id="PF08299">
    <property type="entry name" value="Bac_DnaA_C"/>
    <property type="match status" value="1"/>
</dbReference>
<dbReference type="CDD" id="cd00009">
    <property type="entry name" value="AAA"/>
    <property type="match status" value="1"/>
</dbReference>
<evidence type="ECO:0000256" key="2">
    <source>
        <dbReference type="NCBIfam" id="TIGR00362"/>
    </source>
</evidence>
<dbReference type="RefSeq" id="WP_219480212.1">
    <property type="nucleotide sequence ID" value="NZ_JAHXCT010000002.1"/>
</dbReference>
<dbReference type="Pfam" id="PF00308">
    <property type="entry name" value="Bac_DnaA"/>
    <property type="match status" value="1"/>
</dbReference>
<comment type="domain">
    <text evidence="1">Domain I is involved in oligomerization and binding regulators, domain II is flexibile and of varying length in different bacteria, domain III forms the AAA+ region, while domain IV binds dsDNA.</text>
</comment>
<feature type="binding site" evidence="1">
    <location>
        <position position="177"/>
    </location>
    <ligand>
        <name>ATP</name>
        <dbReference type="ChEBI" id="CHEBI:30616"/>
    </ligand>
</feature>
<dbReference type="SMART" id="SM00382">
    <property type="entry name" value="AAA"/>
    <property type="match status" value="1"/>
</dbReference>
<feature type="region of interest" description="Domain I, interacts with DnaA modulators" evidence="1">
    <location>
        <begin position="1"/>
        <end position="106"/>
    </location>
</feature>
<keyword evidence="7" id="KW-1185">Reference proteome</keyword>
<dbReference type="InterPro" id="IPR013159">
    <property type="entry name" value="DnaA_C"/>
</dbReference>
<feature type="region of interest" description="Domain IV, binds dsDNA" evidence="1">
    <location>
        <begin position="348"/>
        <end position="471"/>
    </location>
</feature>
<gene>
    <name evidence="1 6" type="primary">dnaA</name>
    <name evidence="6" type="ORF">KZO38_04095</name>
</gene>
<keyword evidence="1" id="KW-0067">ATP-binding</keyword>
<evidence type="ECO:0000256" key="1">
    <source>
        <dbReference type="HAMAP-Rule" id="MF_00377"/>
    </source>
</evidence>
<dbReference type="InterPro" id="IPR001957">
    <property type="entry name" value="Chromosome_initiator_DnaA"/>
</dbReference>
<evidence type="ECO:0000256" key="3">
    <source>
        <dbReference type="SAM" id="MobiDB-lite"/>
    </source>
</evidence>
<dbReference type="InterPro" id="IPR013317">
    <property type="entry name" value="DnaA_dom"/>
</dbReference>
<dbReference type="InterPro" id="IPR003593">
    <property type="entry name" value="AAA+_ATPase"/>
</dbReference>
<keyword evidence="1" id="KW-0235">DNA replication</keyword>
<dbReference type="SMART" id="SM00760">
    <property type="entry name" value="Bac_DnaA_C"/>
    <property type="match status" value="1"/>
</dbReference>
<feature type="binding site" evidence="1">
    <location>
        <position position="179"/>
    </location>
    <ligand>
        <name>ATP</name>
        <dbReference type="ChEBI" id="CHEBI:30616"/>
    </ligand>
</feature>
<dbReference type="HAMAP" id="MF_00377">
    <property type="entry name" value="DnaA_bact"/>
    <property type="match status" value="1"/>
</dbReference>
<evidence type="ECO:0000313" key="6">
    <source>
        <dbReference type="EMBL" id="MBW4768939.1"/>
    </source>
</evidence>
<keyword evidence="1" id="KW-0446">Lipid-binding</keyword>
<dbReference type="PANTHER" id="PTHR30050:SF2">
    <property type="entry name" value="CHROMOSOMAL REPLICATION INITIATOR PROTEIN DNAA"/>
    <property type="match status" value="1"/>
</dbReference>
<dbReference type="CDD" id="cd06571">
    <property type="entry name" value="Bac_DnaA_C"/>
    <property type="match status" value="1"/>
</dbReference>
<comment type="caution">
    <text evidence="1">Lacks conserved residue(s) required for the propagation of feature annotation.</text>
</comment>
<dbReference type="InterPro" id="IPR024633">
    <property type="entry name" value="DnaA_N_dom"/>
</dbReference>
<reference evidence="6 7" key="1">
    <citation type="submission" date="2021-07" db="EMBL/GenBank/DDBJ databases">
        <title>Genomic diversity and antimicrobial resistance of Prevotella spp. isolated from chronic lung disease airways.</title>
        <authorList>
            <person name="Webb K.A."/>
            <person name="Olagoke O.S."/>
            <person name="Baird T."/>
            <person name="Neill J."/>
            <person name="Pham A."/>
            <person name="Wells T.J."/>
            <person name="Ramsay K.A."/>
            <person name="Bell S.C."/>
            <person name="Sarovich D.S."/>
            <person name="Price E.P."/>
        </authorList>
    </citation>
    <scope>NUCLEOTIDE SEQUENCE [LARGE SCALE GENOMIC DNA]</scope>
    <source>
        <strain evidence="6 7">SCHI0011.S.12</strain>
    </source>
</reference>
<protein>
    <recommendedName>
        <fullName evidence="1 2">Chromosomal replication initiator protein DnaA</fullName>
    </recommendedName>
</protein>
<evidence type="ECO:0000259" key="4">
    <source>
        <dbReference type="SMART" id="SM00382"/>
    </source>
</evidence>
<feature type="binding site" evidence="1">
    <location>
        <position position="178"/>
    </location>
    <ligand>
        <name>ATP</name>
        <dbReference type="ChEBI" id="CHEBI:30616"/>
    </ligand>
</feature>
<sequence length="471" mass="54033">MKPSPNSLWEECLKQIRVHLPEKQYNTWFSTIQLHSYVEQQNCVILQVPSEMARDYIEEHYMHLLANALRDIFGSSVKLKYSISMERQPLAANNQTGEQFYNDGTNAGNSSYQNSGSTQEGSNKEPWRNYLDNHYTFDSFIRGESNAVALSVSLSIAEHPTRRQFNPMFLFGPSGCGKTHLINAIGLRIAKLYENKKVLYVSAKDFEVQYTSAQYTNKINDFMHFYQSIDVLIVDDIQSWAGKKKTLETFFYIFNHLFRNGKRIILACDRPPAELEGMEERLLTRFVWGVVEELGKPNIQLCIDILKSKVIRDGLNIPEDVIRYIAERANGSIRYLEGVINTLYAFSINLGREIDIAFAEERIKKLVKIDDKAITTEEIIDAVCKQFDVSSAAIGSRSRKHDFVVARQVAMYLAQKYTNMSVSRIGRLIGGRDHATVIHSCNQVEKRIKTDKDFASSVKILEQIFDKKQEK</sequence>
<dbReference type="Pfam" id="PF11638">
    <property type="entry name" value="DnaA_N"/>
    <property type="match status" value="1"/>
</dbReference>
<feature type="domain" description="Chromosomal replication initiator DnaA C-terminal" evidence="5">
    <location>
        <begin position="375"/>
        <end position="444"/>
    </location>
</feature>
<comment type="caution">
    <text evidence="6">The sequence shown here is derived from an EMBL/GenBank/DDBJ whole genome shotgun (WGS) entry which is preliminary data.</text>
</comment>
<organism evidence="6 7">
    <name type="scientific">Hoylesella nanceiensis</name>
    <dbReference type="NCBI Taxonomy" id="425941"/>
    <lineage>
        <taxon>Bacteria</taxon>
        <taxon>Pseudomonadati</taxon>
        <taxon>Bacteroidota</taxon>
        <taxon>Bacteroidia</taxon>
        <taxon>Bacteroidales</taxon>
        <taxon>Prevotellaceae</taxon>
        <taxon>Hoylesella</taxon>
    </lineage>
</organism>
<dbReference type="Proteomes" id="UP000788426">
    <property type="component" value="Unassembled WGS sequence"/>
</dbReference>
<keyword evidence="1" id="KW-0963">Cytoplasm</keyword>
<accession>A0ABS6YBK5</accession>
<name>A0ABS6YBK5_9BACT</name>
<feature type="domain" description="AAA+ ATPase" evidence="4">
    <location>
        <begin position="164"/>
        <end position="294"/>
    </location>
</feature>
<evidence type="ECO:0000259" key="5">
    <source>
        <dbReference type="SMART" id="SM00760"/>
    </source>
</evidence>
<dbReference type="EMBL" id="JAHXCT010000002">
    <property type="protein sequence ID" value="MBW4768939.1"/>
    <property type="molecule type" value="Genomic_DNA"/>
</dbReference>
<feature type="region of interest" description="Disordered" evidence="3">
    <location>
        <begin position="96"/>
        <end position="125"/>
    </location>
</feature>
<feature type="binding site" evidence="1">
    <location>
        <position position="175"/>
    </location>
    <ligand>
        <name>ATP</name>
        <dbReference type="ChEBI" id="CHEBI:30616"/>
    </ligand>
</feature>
<comment type="subcellular location">
    <subcellularLocation>
        <location evidence="1">Cytoplasm</location>
    </subcellularLocation>
</comment>
<proteinExistence type="inferred from homology"/>
<dbReference type="PANTHER" id="PTHR30050">
    <property type="entry name" value="CHROMOSOMAL REPLICATION INITIATOR PROTEIN DNAA"/>
    <property type="match status" value="1"/>
</dbReference>
<keyword evidence="1" id="KW-0547">Nucleotide-binding</keyword>
<feature type="compositionally biased region" description="Polar residues" evidence="3">
    <location>
        <begin position="96"/>
        <end position="121"/>
    </location>
</feature>
<dbReference type="NCBIfam" id="TIGR00362">
    <property type="entry name" value="DnaA"/>
    <property type="match status" value="1"/>
</dbReference>
<keyword evidence="1" id="KW-0238">DNA-binding</keyword>
<dbReference type="InterPro" id="IPR018312">
    <property type="entry name" value="Chromosome_initiator_DnaA_CS"/>
</dbReference>